<accession>A0A6F9DJW4</accession>
<evidence type="ECO:0000259" key="2">
    <source>
        <dbReference type="PROSITE" id="PS50966"/>
    </source>
</evidence>
<dbReference type="PANTHER" id="PTHR46609">
    <property type="entry name" value="EXONUCLEASE, PHAGE-TYPE/RECB, C-TERMINAL DOMAIN-CONTAINING PROTEIN"/>
    <property type="match status" value="1"/>
</dbReference>
<dbReference type="InterPro" id="IPR011604">
    <property type="entry name" value="PDDEXK-like_dom_sf"/>
</dbReference>
<sequence>MQISMYRNIHSRFMLRKRIVEECLRKSISIFLFRLEAYDRNQNFVSSVQVDQLCTSTVYWPRCGYQQLTKDSKIPEISTVHIQNYFKFRSAADNICNNNIKAIQKGKLLVEAYHVQACSTVSEKLLTYVSGVVRASMKKQVSYNVKLSLNLEGFIVNTTCECPAGKGPNGTCKHLAAIAMVLARFVEMHEIWINPSCTEKLQSFHHPRVIQRGNAMRTSKLFPSHWKEHDDPRPQRFRNMPGYQDFVRSTVINYCSKSSKDISIRHIYGSADLKTATVDHDYFVLPFHEYWVEKSLKVSETEAKVIERRTVMQSECKEWHLQREWRLTASRFGDIINITDRRDMSKLCTSMYSTANIQSNAIIHGYESIGLTKFSEDSGIAVLSCGLFISVSYPYLAATPDGLAYDGIVEIKCPYNGRNSKIEANSCFPFLEASLGVLQLKTSHKYYKQVQGQLAICKKPYCYFIVYTFCDMFVQKIMFNVNYFENCMLPKLKDFYDTQWRPFLGDVLCKKNT</sequence>
<dbReference type="PROSITE" id="PS50966">
    <property type="entry name" value="ZF_SWIM"/>
    <property type="match status" value="1"/>
</dbReference>
<proteinExistence type="evidence at transcript level"/>
<reference evidence="3" key="1">
    <citation type="submission" date="2020-04" db="EMBL/GenBank/DDBJ databases">
        <authorList>
            <person name="Neveu A P."/>
        </authorList>
    </citation>
    <scope>NUCLEOTIDE SEQUENCE</scope>
    <source>
        <tissue evidence="3">Whole embryo</tissue>
    </source>
</reference>
<dbReference type="Pfam" id="PF09588">
    <property type="entry name" value="YqaJ"/>
    <property type="match status" value="1"/>
</dbReference>
<protein>
    <submittedName>
        <fullName evidence="3">Uncharacterized protein LOC108950671</fullName>
    </submittedName>
</protein>
<name>A0A6F9DJW4_9ASCI</name>
<evidence type="ECO:0000313" key="3">
    <source>
        <dbReference type="EMBL" id="CAB3263320.1"/>
    </source>
</evidence>
<keyword evidence="1" id="KW-0863">Zinc-finger</keyword>
<dbReference type="AlphaFoldDB" id="A0A6F9DJW4"/>
<feature type="domain" description="SWIM-type" evidence="2">
    <location>
        <begin position="143"/>
        <end position="183"/>
    </location>
</feature>
<dbReference type="EMBL" id="LR787458">
    <property type="protein sequence ID" value="CAB3263320.1"/>
    <property type="molecule type" value="mRNA"/>
</dbReference>
<evidence type="ECO:0000256" key="1">
    <source>
        <dbReference type="PROSITE-ProRule" id="PRU00325"/>
    </source>
</evidence>
<gene>
    <name evidence="3" type="primary">LOC108950671</name>
</gene>
<keyword evidence="1" id="KW-0862">Zinc</keyword>
<dbReference type="InterPro" id="IPR007527">
    <property type="entry name" value="Znf_SWIM"/>
</dbReference>
<dbReference type="SUPFAM" id="SSF52980">
    <property type="entry name" value="Restriction endonuclease-like"/>
    <property type="match status" value="1"/>
</dbReference>
<dbReference type="CDD" id="cd22343">
    <property type="entry name" value="PDDEXK_lambda_exonuclease-like"/>
    <property type="match status" value="1"/>
</dbReference>
<dbReference type="GO" id="GO:0006281">
    <property type="term" value="P:DNA repair"/>
    <property type="evidence" value="ECO:0007669"/>
    <property type="project" value="UniProtKB-ARBA"/>
</dbReference>
<organism evidence="3">
    <name type="scientific">Phallusia mammillata</name>
    <dbReference type="NCBI Taxonomy" id="59560"/>
    <lineage>
        <taxon>Eukaryota</taxon>
        <taxon>Metazoa</taxon>
        <taxon>Chordata</taxon>
        <taxon>Tunicata</taxon>
        <taxon>Ascidiacea</taxon>
        <taxon>Phlebobranchia</taxon>
        <taxon>Ascidiidae</taxon>
        <taxon>Phallusia</taxon>
    </lineage>
</organism>
<dbReference type="InterPro" id="IPR019080">
    <property type="entry name" value="YqaJ_viral_recombinase"/>
</dbReference>
<dbReference type="GO" id="GO:0008270">
    <property type="term" value="F:zinc ion binding"/>
    <property type="evidence" value="ECO:0007669"/>
    <property type="project" value="UniProtKB-KW"/>
</dbReference>
<dbReference type="Gene3D" id="3.90.320.10">
    <property type="match status" value="1"/>
</dbReference>
<dbReference type="PANTHER" id="PTHR46609:SF8">
    <property type="entry name" value="YQAJ VIRAL RECOMBINASE DOMAIN-CONTAINING PROTEIN"/>
    <property type="match status" value="1"/>
</dbReference>
<keyword evidence="1" id="KW-0479">Metal-binding</keyword>
<dbReference type="InterPro" id="IPR011335">
    <property type="entry name" value="Restrct_endonuc-II-like"/>
</dbReference>
<dbReference type="InterPro" id="IPR051703">
    <property type="entry name" value="NF-kappa-B_Signaling_Reg"/>
</dbReference>